<dbReference type="FunFam" id="3.90.550.10:FF:000016">
    <property type="entry name" value="LARGE xylosyl- and glucuronyltransferase 2"/>
    <property type="match status" value="1"/>
</dbReference>
<feature type="transmembrane region" description="Helical" evidence="10">
    <location>
        <begin position="53"/>
        <end position="71"/>
    </location>
</feature>
<dbReference type="STRING" id="7209.A0A1I7VDC8"/>
<dbReference type="FunFam" id="3.90.550.10:FF:000229">
    <property type="entry name" value="Glycosyltransferase-like protein LARGE"/>
    <property type="match status" value="1"/>
</dbReference>
<dbReference type="WBParaSite" id="EN70_1305">
    <property type="protein sequence ID" value="EN70_1305"/>
    <property type="gene ID" value="EN70_1305"/>
</dbReference>
<dbReference type="AlphaFoldDB" id="A0A1I7VDC8"/>
<evidence type="ECO:0000256" key="10">
    <source>
        <dbReference type="SAM" id="Phobius"/>
    </source>
</evidence>
<proteinExistence type="predicted"/>
<evidence type="ECO:0000313" key="11">
    <source>
        <dbReference type="Proteomes" id="UP000095285"/>
    </source>
</evidence>
<keyword evidence="3" id="KW-0808">Transferase</keyword>
<dbReference type="InterPro" id="IPR051292">
    <property type="entry name" value="Xyl/GlcA_transferase"/>
</dbReference>
<dbReference type="SUPFAM" id="SSF53448">
    <property type="entry name" value="Nucleotide-diphospho-sugar transferases"/>
    <property type="match status" value="1"/>
</dbReference>
<dbReference type="InterPro" id="IPR002495">
    <property type="entry name" value="Glyco_trans_8"/>
</dbReference>
<protein>
    <submittedName>
        <fullName evidence="12">Glycosyl transferase family 8 protein</fullName>
    </submittedName>
</protein>
<dbReference type="GO" id="GO:0015020">
    <property type="term" value="F:glucuronosyltransferase activity"/>
    <property type="evidence" value="ECO:0007669"/>
    <property type="project" value="TreeGrafter"/>
</dbReference>
<name>A0A1I7VDC8_LOALO</name>
<dbReference type="Gene3D" id="3.90.550.10">
    <property type="entry name" value="Spore Coat Polysaccharide Biosynthesis Protein SpsA, Chain A"/>
    <property type="match status" value="2"/>
</dbReference>
<feature type="transmembrane region" description="Helical" evidence="10">
    <location>
        <begin position="113"/>
        <end position="133"/>
    </location>
</feature>
<dbReference type="GO" id="GO:0042285">
    <property type="term" value="F:xylosyltransferase activity"/>
    <property type="evidence" value="ECO:0007669"/>
    <property type="project" value="UniProtKB-ARBA"/>
</dbReference>
<organism evidence="11 12">
    <name type="scientific">Loa loa</name>
    <name type="common">Eye worm</name>
    <name type="synonym">Filaria loa</name>
    <dbReference type="NCBI Taxonomy" id="7209"/>
    <lineage>
        <taxon>Eukaryota</taxon>
        <taxon>Metazoa</taxon>
        <taxon>Ecdysozoa</taxon>
        <taxon>Nematoda</taxon>
        <taxon>Chromadorea</taxon>
        <taxon>Rhabditida</taxon>
        <taxon>Spirurina</taxon>
        <taxon>Spiruromorpha</taxon>
        <taxon>Filarioidea</taxon>
        <taxon>Onchocercidae</taxon>
        <taxon>Loa</taxon>
    </lineage>
</organism>
<evidence type="ECO:0000313" key="12">
    <source>
        <dbReference type="WBParaSite" id="EN70_1305"/>
    </source>
</evidence>
<keyword evidence="5" id="KW-0735">Signal-anchor</keyword>
<evidence type="ECO:0000256" key="3">
    <source>
        <dbReference type="ARBA" id="ARBA00022679"/>
    </source>
</evidence>
<sequence length="740" mass="86224">MRNCCEKYFRSTVQAKKAQINLAQKSDELHQQHFNQWSDNEGMKKRKKRMNAYCIWVLVVAVLVIFYLSVFTEVSYHLHIHKRNTNLFEQFVALTNGERNRSDNEHRSQHCQVLHLALVVCGAVQLSYPLSTLIKSILRYRQQAIVLHLLVDDITMSIISLLFSTWRLPAVKVTFYNASQYLDRFSWIPNRHYSGRYGLLKLILNDILPADVDKVIALDTDVLIMGDIAQLWSFFSKMANLQAIGLVENLSDWYLFNRSTPQRTVWPAWGRGFNSGVMLLDLAKLRNMSWSHIWEESASKNVKEYGPVELADQDVINAVINDHRWIVQKLPCEWNFQLGFQSQQNLCAVEISHLKLVHWNSPLKTRIVNRYAVLLRRYYDSVRDIDGSMFRSNTIHCRYGSQREHSTLDKVSEYDDNDDGCSEIRHARWITYRTLLYVRPYNFTAAPKNVVLITQFSVDRLMHFNALLQYWTGPVSAAVYVTDSELSLLIQFFDDTLVNRTNVALHAVYKEGTYYPINYLRNVALNNSNDASFVFLADVDFTPAPGLYTMLYKKLVKTDSTNKRAFVVPAFEYTGNRVPAVPLTKNELLRELDARRMQIFRRSVWIQGHAATDYDRWRHADQEYSVSWKADYEPYVVVRRSGLPPYDQRFVGFGWNKVSHVMLLNAAGYEFTVLPDAFVVHQPHHPSFEMVRYRSLATYRKCLKALKGEFVRDLIREQRKNWISNFSGDPLNDYSVLTIA</sequence>
<evidence type="ECO:0000256" key="6">
    <source>
        <dbReference type="ARBA" id="ARBA00022989"/>
    </source>
</evidence>
<keyword evidence="8 10" id="KW-0472">Membrane</keyword>
<evidence type="ECO:0000256" key="8">
    <source>
        <dbReference type="ARBA" id="ARBA00023136"/>
    </source>
</evidence>
<keyword evidence="11" id="KW-1185">Reference proteome</keyword>
<reference evidence="12" key="2">
    <citation type="submission" date="2016-11" db="UniProtKB">
        <authorList>
            <consortium name="WormBaseParasite"/>
        </authorList>
    </citation>
    <scope>IDENTIFICATION</scope>
</reference>
<keyword evidence="2" id="KW-0328">Glycosyltransferase</keyword>
<comment type="subcellular location">
    <subcellularLocation>
        <location evidence="1">Golgi apparatus membrane</location>
        <topology evidence="1">Single-pass type II membrane protein</topology>
    </subcellularLocation>
</comment>
<dbReference type="PANTHER" id="PTHR12270">
    <property type="entry name" value="GLYCOSYLTRANSFERASE-RELATED"/>
    <property type="match status" value="1"/>
</dbReference>
<dbReference type="Pfam" id="PF01501">
    <property type="entry name" value="Glyco_transf_8"/>
    <property type="match status" value="1"/>
</dbReference>
<dbReference type="Pfam" id="PF13896">
    <property type="entry name" value="Glyco_transf_49"/>
    <property type="match status" value="2"/>
</dbReference>
<evidence type="ECO:0000256" key="9">
    <source>
        <dbReference type="ARBA" id="ARBA00023180"/>
    </source>
</evidence>
<evidence type="ECO:0000256" key="1">
    <source>
        <dbReference type="ARBA" id="ARBA00004323"/>
    </source>
</evidence>
<dbReference type="Proteomes" id="UP000095285">
    <property type="component" value="Unassembled WGS sequence"/>
</dbReference>
<evidence type="ECO:0000256" key="7">
    <source>
        <dbReference type="ARBA" id="ARBA00023034"/>
    </source>
</evidence>
<evidence type="ECO:0000256" key="2">
    <source>
        <dbReference type="ARBA" id="ARBA00022676"/>
    </source>
</evidence>
<keyword evidence="7" id="KW-0333">Golgi apparatus</keyword>
<dbReference type="eggNOG" id="KOG3765">
    <property type="taxonomic scope" value="Eukaryota"/>
</dbReference>
<evidence type="ECO:0000256" key="5">
    <source>
        <dbReference type="ARBA" id="ARBA00022968"/>
    </source>
</evidence>
<keyword evidence="9" id="KW-0325">Glycoprotein</keyword>
<evidence type="ECO:0000256" key="4">
    <source>
        <dbReference type="ARBA" id="ARBA00022692"/>
    </source>
</evidence>
<dbReference type="GO" id="GO:0000139">
    <property type="term" value="C:Golgi membrane"/>
    <property type="evidence" value="ECO:0007669"/>
    <property type="project" value="UniProtKB-SubCell"/>
</dbReference>
<keyword evidence="4 10" id="KW-0812">Transmembrane</keyword>
<keyword evidence="6 10" id="KW-1133">Transmembrane helix</keyword>
<reference evidence="11" key="1">
    <citation type="submission" date="2012-04" db="EMBL/GenBank/DDBJ databases">
        <title>The Genome Sequence of Loa loa.</title>
        <authorList>
            <consortium name="The Broad Institute Genome Sequencing Platform"/>
            <consortium name="Broad Institute Genome Sequencing Center for Infectious Disease"/>
            <person name="Nutman T.B."/>
            <person name="Fink D.L."/>
            <person name="Russ C."/>
            <person name="Young S."/>
            <person name="Zeng Q."/>
            <person name="Gargeya S."/>
            <person name="Alvarado L."/>
            <person name="Berlin A."/>
            <person name="Chapman S.B."/>
            <person name="Chen Z."/>
            <person name="Freedman E."/>
            <person name="Gellesch M."/>
            <person name="Goldberg J."/>
            <person name="Griggs A."/>
            <person name="Gujja S."/>
            <person name="Heilman E.R."/>
            <person name="Heiman D."/>
            <person name="Howarth C."/>
            <person name="Mehta T."/>
            <person name="Neiman D."/>
            <person name="Pearson M."/>
            <person name="Roberts A."/>
            <person name="Saif S."/>
            <person name="Shea T."/>
            <person name="Shenoy N."/>
            <person name="Sisk P."/>
            <person name="Stolte C."/>
            <person name="Sykes S."/>
            <person name="White J."/>
            <person name="Yandava C."/>
            <person name="Haas B."/>
            <person name="Henn M.R."/>
            <person name="Nusbaum C."/>
            <person name="Birren B."/>
        </authorList>
    </citation>
    <scope>NUCLEOTIDE SEQUENCE [LARGE SCALE GENOMIC DNA]</scope>
</reference>
<feature type="transmembrane region" description="Helical" evidence="10">
    <location>
        <begin position="145"/>
        <end position="166"/>
    </location>
</feature>
<dbReference type="PANTHER" id="PTHR12270:SF25">
    <property type="entry name" value="GLYCOSYLTRANSFERASE-LIKE PROTEIN LARGE"/>
    <property type="match status" value="1"/>
</dbReference>
<dbReference type="InterPro" id="IPR029044">
    <property type="entry name" value="Nucleotide-diphossugar_trans"/>
</dbReference>
<accession>A0A1I7VDC8</accession>
<dbReference type="GO" id="GO:0035269">
    <property type="term" value="P:protein O-linked glycosylation via mannose"/>
    <property type="evidence" value="ECO:0007669"/>
    <property type="project" value="TreeGrafter"/>
</dbReference>